<dbReference type="InterPro" id="IPR044684">
    <property type="entry name" value="STR17/STR18/HARC1-like"/>
</dbReference>
<proteinExistence type="predicted"/>
<dbReference type="OrthoDB" id="566238at2759"/>
<gene>
    <name evidence="2" type="ORF">ANE_LOCUS19003</name>
</gene>
<dbReference type="InterPro" id="IPR001763">
    <property type="entry name" value="Rhodanese-like_dom"/>
</dbReference>
<organism evidence="2 3">
    <name type="scientific">Arabis nemorensis</name>
    <dbReference type="NCBI Taxonomy" id="586526"/>
    <lineage>
        <taxon>Eukaryota</taxon>
        <taxon>Viridiplantae</taxon>
        <taxon>Streptophyta</taxon>
        <taxon>Embryophyta</taxon>
        <taxon>Tracheophyta</taxon>
        <taxon>Spermatophyta</taxon>
        <taxon>Magnoliopsida</taxon>
        <taxon>eudicotyledons</taxon>
        <taxon>Gunneridae</taxon>
        <taxon>Pentapetalae</taxon>
        <taxon>rosids</taxon>
        <taxon>malvids</taxon>
        <taxon>Brassicales</taxon>
        <taxon>Brassicaceae</taxon>
        <taxon>Arabideae</taxon>
        <taxon>Arabis</taxon>
    </lineage>
</organism>
<keyword evidence="3" id="KW-1185">Reference proteome</keyword>
<dbReference type="PROSITE" id="PS50206">
    <property type="entry name" value="RHODANESE_3"/>
    <property type="match status" value="1"/>
</dbReference>
<dbReference type="Gene3D" id="3.40.250.10">
    <property type="entry name" value="Rhodanese-like domain"/>
    <property type="match status" value="1"/>
</dbReference>
<sequence>MEETNTKTVEDVETVDVYTAKGLLSVGHHRYLDVRTNEEFAKGHVEDALNIPYMFKTDEAFS</sequence>
<dbReference type="Pfam" id="PF00581">
    <property type="entry name" value="Rhodanese"/>
    <property type="match status" value="1"/>
</dbReference>
<dbReference type="AlphaFoldDB" id="A0A565C4L1"/>
<protein>
    <recommendedName>
        <fullName evidence="1">Rhodanese domain-containing protein</fullName>
    </recommendedName>
</protein>
<dbReference type="GO" id="GO:0003824">
    <property type="term" value="F:catalytic activity"/>
    <property type="evidence" value="ECO:0007669"/>
    <property type="project" value="InterPro"/>
</dbReference>
<comment type="caution">
    <text evidence="2">The sequence shown here is derived from an EMBL/GenBank/DDBJ whole genome shotgun (WGS) entry which is preliminary data.</text>
</comment>
<dbReference type="PANTHER" id="PTHR44542:SF14">
    <property type="entry name" value="PROTEIN HIGH ARSENIC CONTENT 1, MITOCHONDRIAL-RELATED"/>
    <property type="match status" value="1"/>
</dbReference>
<dbReference type="CDD" id="cd00158">
    <property type="entry name" value="RHOD"/>
    <property type="match status" value="1"/>
</dbReference>
<feature type="domain" description="Rhodanese" evidence="1">
    <location>
        <begin position="25"/>
        <end position="54"/>
    </location>
</feature>
<evidence type="ECO:0000259" key="1">
    <source>
        <dbReference type="PROSITE" id="PS50206"/>
    </source>
</evidence>
<dbReference type="PANTHER" id="PTHR44542">
    <property type="entry name" value="THIOSULFATE SULFURTRANSFERASE 18"/>
    <property type="match status" value="1"/>
</dbReference>
<reference evidence="2" key="1">
    <citation type="submission" date="2019-07" db="EMBL/GenBank/DDBJ databases">
        <authorList>
            <person name="Dittberner H."/>
        </authorList>
    </citation>
    <scope>NUCLEOTIDE SEQUENCE [LARGE SCALE GENOMIC DNA]</scope>
</reference>
<dbReference type="SUPFAM" id="SSF52821">
    <property type="entry name" value="Rhodanese/Cell cycle control phosphatase"/>
    <property type="match status" value="1"/>
</dbReference>
<dbReference type="InterPro" id="IPR036873">
    <property type="entry name" value="Rhodanese-like_dom_sf"/>
</dbReference>
<dbReference type="Proteomes" id="UP000489600">
    <property type="component" value="Unassembled WGS sequence"/>
</dbReference>
<evidence type="ECO:0000313" key="3">
    <source>
        <dbReference type="Proteomes" id="UP000489600"/>
    </source>
</evidence>
<name>A0A565C4L1_9BRAS</name>
<evidence type="ECO:0000313" key="2">
    <source>
        <dbReference type="EMBL" id="VVB08559.1"/>
    </source>
</evidence>
<accession>A0A565C4L1</accession>
<dbReference type="EMBL" id="CABITT030000006">
    <property type="protein sequence ID" value="VVB08559.1"/>
    <property type="molecule type" value="Genomic_DNA"/>
</dbReference>